<keyword evidence="4" id="KW-1185">Reference proteome</keyword>
<evidence type="ECO:0000313" key="4">
    <source>
        <dbReference type="Proteomes" id="UP000295794"/>
    </source>
</evidence>
<dbReference type="EMBL" id="UGHR01000001">
    <property type="protein sequence ID" value="STQ91118.1"/>
    <property type="molecule type" value="Genomic_DNA"/>
</dbReference>
<organism evidence="1 3">
    <name type="scientific">Iodobacter fluviatilis</name>
    <dbReference type="NCBI Taxonomy" id="537"/>
    <lineage>
        <taxon>Bacteria</taxon>
        <taxon>Pseudomonadati</taxon>
        <taxon>Pseudomonadota</taxon>
        <taxon>Betaproteobacteria</taxon>
        <taxon>Neisseriales</taxon>
        <taxon>Chitinibacteraceae</taxon>
        <taxon>Iodobacter</taxon>
    </lineage>
</organism>
<evidence type="ECO:0000313" key="1">
    <source>
        <dbReference type="EMBL" id="STQ91118.1"/>
    </source>
</evidence>
<reference evidence="1 3" key="1">
    <citation type="submission" date="2018-06" db="EMBL/GenBank/DDBJ databases">
        <authorList>
            <consortium name="Pathogen Informatics"/>
            <person name="Doyle S."/>
        </authorList>
    </citation>
    <scope>NUCLEOTIDE SEQUENCE [LARGE SCALE GENOMIC DNA]</scope>
    <source>
        <strain evidence="1 3">NCTC11159</strain>
    </source>
</reference>
<proteinExistence type="predicted"/>
<dbReference type="AlphaFoldDB" id="A0A377Q8T1"/>
<accession>A0A377Q8T1</accession>
<evidence type="ECO:0000313" key="3">
    <source>
        <dbReference type="Proteomes" id="UP000255108"/>
    </source>
</evidence>
<dbReference type="Proteomes" id="UP000295794">
    <property type="component" value="Unassembled WGS sequence"/>
</dbReference>
<dbReference type="EMBL" id="SMBT01000003">
    <property type="protein sequence ID" value="TCU88810.1"/>
    <property type="molecule type" value="Genomic_DNA"/>
</dbReference>
<dbReference type="Proteomes" id="UP000255108">
    <property type="component" value="Unassembled WGS sequence"/>
</dbReference>
<name>A0A377Q8T1_9NEIS</name>
<sequence>MQTFWQWHMGSNLSVNRMALHSPLDSLGWRHVTFAWSGHARPDSDH</sequence>
<protein>
    <submittedName>
        <fullName evidence="1">Uncharacterized protein</fullName>
    </submittedName>
</protein>
<evidence type="ECO:0000313" key="2">
    <source>
        <dbReference type="EMBL" id="TCU88810.1"/>
    </source>
</evidence>
<gene>
    <name evidence="2" type="ORF">EV682_103394</name>
    <name evidence="1" type="ORF">NCTC11159_02190</name>
</gene>
<reference evidence="2 4" key="2">
    <citation type="submission" date="2019-03" db="EMBL/GenBank/DDBJ databases">
        <title>Genomic Encyclopedia of Type Strains, Phase IV (KMG-IV): sequencing the most valuable type-strain genomes for metagenomic binning, comparative biology and taxonomic classification.</title>
        <authorList>
            <person name="Goeker M."/>
        </authorList>
    </citation>
    <scope>NUCLEOTIDE SEQUENCE [LARGE SCALE GENOMIC DNA]</scope>
    <source>
        <strain evidence="2 4">DSM 3764</strain>
    </source>
</reference>